<comment type="similarity">
    <text evidence="2">Belongs to the GSP F family.</text>
</comment>
<proteinExistence type="inferred from homology"/>
<dbReference type="KEGG" id="puo:RZN69_03655"/>
<dbReference type="InterPro" id="IPR003004">
    <property type="entry name" value="GspF/PilC"/>
</dbReference>
<dbReference type="AlphaFoldDB" id="A0AAQ3LAM2"/>
<dbReference type="InterPro" id="IPR042094">
    <property type="entry name" value="T2SS_GspF_sf"/>
</dbReference>
<dbReference type="Gene3D" id="1.20.81.30">
    <property type="entry name" value="Type II secretion system (T2SS), domain F"/>
    <property type="match status" value="2"/>
</dbReference>
<dbReference type="GO" id="GO:0005886">
    <property type="term" value="C:plasma membrane"/>
    <property type="evidence" value="ECO:0007669"/>
    <property type="project" value="UniProtKB-SubCell"/>
</dbReference>
<feature type="domain" description="Type II secretion system protein GspF" evidence="8">
    <location>
        <begin position="12"/>
        <end position="123"/>
    </location>
</feature>
<keyword evidence="6 7" id="KW-0472">Membrane</keyword>
<evidence type="ECO:0000256" key="7">
    <source>
        <dbReference type="SAM" id="Phobius"/>
    </source>
</evidence>
<dbReference type="InterPro" id="IPR018076">
    <property type="entry name" value="T2SS_GspF_dom"/>
</dbReference>
<dbReference type="Proteomes" id="UP001304300">
    <property type="component" value="Chromosome"/>
</dbReference>
<evidence type="ECO:0000256" key="4">
    <source>
        <dbReference type="ARBA" id="ARBA00022692"/>
    </source>
</evidence>
<dbReference type="PANTHER" id="PTHR30012:SF0">
    <property type="entry name" value="TYPE II SECRETION SYSTEM PROTEIN F-RELATED"/>
    <property type="match status" value="1"/>
</dbReference>
<dbReference type="Pfam" id="PF00482">
    <property type="entry name" value="T2SSF"/>
    <property type="match status" value="2"/>
</dbReference>
<dbReference type="PANTHER" id="PTHR30012">
    <property type="entry name" value="GENERAL SECRETION PATHWAY PROTEIN"/>
    <property type="match status" value="1"/>
</dbReference>
<keyword evidence="4 7" id="KW-0812">Transmembrane</keyword>
<keyword evidence="5 7" id="KW-1133">Transmembrane helix</keyword>
<gene>
    <name evidence="9" type="ORF">RZN69_03655</name>
</gene>
<feature type="domain" description="Type II secretion system protein GspF" evidence="8">
    <location>
        <begin position="190"/>
        <end position="310"/>
    </location>
</feature>
<evidence type="ECO:0000256" key="6">
    <source>
        <dbReference type="ARBA" id="ARBA00023136"/>
    </source>
</evidence>
<evidence type="ECO:0000256" key="5">
    <source>
        <dbReference type="ARBA" id="ARBA00022989"/>
    </source>
</evidence>
<evidence type="ECO:0000313" key="10">
    <source>
        <dbReference type="Proteomes" id="UP001304300"/>
    </source>
</evidence>
<dbReference type="RefSeq" id="WP_317834656.1">
    <property type="nucleotide sequence ID" value="NZ_CP136920.1"/>
</dbReference>
<keyword evidence="10" id="KW-1185">Reference proteome</keyword>
<sequence length="323" mass="35126">MPASHKTLANWYLQLSQSLEAGMTLAQSLESSGGPKAADRMAMSSQIQSGMPLDNVLKGAPNWLPKSDRIFISAAAQTGRLPQTLKNLAERHSRIGANKMKGILSLIYPLGIFHFAVFISPIMGMINFETGIAFNIGAYLGQVFAMLFPLWAVIGIVVFLVKTESPILPKLMRAIPVLRGYSKAQAVADFSYALGTFLDAGVNVKRSWQGAAAVAGDPDLKKATHELNATFDREEDPVPQLKRLKCFPTNFVSLYQAGAMSGQLDQNLLIIGRQYQAKANNLMTLTAVVYPTILFVIVVGYVIFTILTMYAGYLDALTGIMDG</sequence>
<protein>
    <submittedName>
        <fullName evidence="9">Type II secretion system F family protein</fullName>
    </submittedName>
</protein>
<comment type="subcellular location">
    <subcellularLocation>
        <location evidence="1">Cell membrane</location>
        <topology evidence="1">Multi-pass membrane protein</topology>
    </subcellularLocation>
</comment>
<evidence type="ECO:0000259" key="8">
    <source>
        <dbReference type="Pfam" id="PF00482"/>
    </source>
</evidence>
<evidence type="ECO:0000256" key="3">
    <source>
        <dbReference type="ARBA" id="ARBA00022475"/>
    </source>
</evidence>
<evidence type="ECO:0000256" key="1">
    <source>
        <dbReference type="ARBA" id="ARBA00004651"/>
    </source>
</evidence>
<feature type="transmembrane region" description="Helical" evidence="7">
    <location>
        <begin position="288"/>
        <end position="313"/>
    </location>
</feature>
<keyword evidence="3" id="KW-1003">Cell membrane</keyword>
<accession>A0AAQ3LAM2</accession>
<feature type="transmembrane region" description="Helical" evidence="7">
    <location>
        <begin position="138"/>
        <end position="161"/>
    </location>
</feature>
<evidence type="ECO:0000313" key="9">
    <source>
        <dbReference type="EMBL" id="WOO42171.1"/>
    </source>
</evidence>
<dbReference type="EMBL" id="CP136920">
    <property type="protein sequence ID" value="WOO42171.1"/>
    <property type="molecule type" value="Genomic_DNA"/>
</dbReference>
<name>A0AAQ3LAM2_9BACT</name>
<feature type="transmembrane region" description="Helical" evidence="7">
    <location>
        <begin position="103"/>
        <end position="126"/>
    </location>
</feature>
<organism evidence="9 10">
    <name type="scientific">Rubellicoccus peritrichatus</name>
    <dbReference type="NCBI Taxonomy" id="3080537"/>
    <lineage>
        <taxon>Bacteria</taxon>
        <taxon>Pseudomonadati</taxon>
        <taxon>Verrucomicrobiota</taxon>
        <taxon>Opitutia</taxon>
        <taxon>Puniceicoccales</taxon>
        <taxon>Cerasicoccaceae</taxon>
        <taxon>Rubellicoccus</taxon>
    </lineage>
</organism>
<evidence type="ECO:0000256" key="2">
    <source>
        <dbReference type="ARBA" id="ARBA00005745"/>
    </source>
</evidence>
<reference evidence="9 10" key="1">
    <citation type="submission" date="2023-10" db="EMBL/GenBank/DDBJ databases">
        <title>Rubellicoccus peritrichatus gen. nov., sp. nov., isolated from an algae of coral reef tank.</title>
        <authorList>
            <person name="Luo J."/>
        </authorList>
    </citation>
    <scope>NUCLEOTIDE SEQUENCE [LARGE SCALE GENOMIC DNA]</scope>
    <source>
        <strain evidence="9 10">CR14</strain>
    </source>
</reference>